<comment type="caution">
    <text evidence="9">The sequence shown here is derived from an EMBL/GenBank/DDBJ whole genome shotgun (WGS) entry which is preliminary data.</text>
</comment>
<comment type="subcellular location">
    <subcellularLocation>
        <location evidence="1 7">Cell membrane</location>
        <topology evidence="1 7">Multi-pass membrane protein</topology>
    </subcellularLocation>
</comment>
<evidence type="ECO:0000256" key="6">
    <source>
        <dbReference type="ARBA" id="ARBA00023136"/>
    </source>
</evidence>
<dbReference type="Pfam" id="PF00528">
    <property type="entry name" value="BPD_transp_1"/>
    <property type="match status" value="1"/>
</dbReference>
<feature type="transmembrane region" description="Helical" evidence="7">
    <location>
        <begin position="228"/>
        <end position="254"/>
    </location>
</feature>
<keyword evidence="6 7" id="KW-0472">Membrane</keyword>
<feature type="transmembrane region" description="Helical" evidence="7">
    <location>
        <begin position="274"/>
        <end position="300"/>
    </location>
</feature>
<keyword evidence="10" id="KW-1185">Reference proteome</keyword>
<evidence type="ECO:0000256" key="3">
    <source>
        <dbReference type="ARBA" id="ARBA00022475"/>
    </source>
</evidence>
<feature type="transmembrane region" description="Helical" evidence="7">
    <location>
        <begin position="131"/>
        <end position="158"/>
    </location>
</feature>
<feature type="transmembrane region" description="Helical" evidence="7">
    <location>
        <begin position="5"/>
        <end position="25"/>
    </location>
</feature>
<dbReference type="InterPro" id="IPR035906">
    <property type="entry name" value="MetI-like_sf"/>
</dbReference>
<keyword evidence="4 7" id="KW-0812">Transmembrane</keyword>
<keyword evidence="3" id="KW-1003">Cell membrane</keyword>
<proteinExistence type="inferred from homology"/>
<dbReference type="SUPFAM" id="SSF161098">
    <property type="entry name" value="MetI-like"/>
    <property type="match status" value="1"/>
</dbReference>
<gene>
    <name evidence="9" type="ORF">GCM10022236_39580</name>
</gene>
<evidence type="ECO:0000256" key="1">
    <source>
        <dbReference type="ARBA" id="ARBA00004651"/>
    </source>
</evidence>
<dbReference type="InterPro" id="IPR000515">
    <property type="entry name" value="MetI-like"/>
</dbReference>
<dbReference type="InterPro" id="IPR045621">
    <property type="entry name" value="BPD_transp_1_N"/>
</dbReference>
<dbReference type="PROSITE" id="PS50928">
    <property type="entry name" value="ABC_TM1"/>
    <property type="match status" value="1"/>
</dbReference>
<dbReference type="Pfam" id="PF19300">
    <property type="entry name" value="BPD_transp_1_N"/>
    <property type="match status" value="1"/>
</dbReference>
<dbReference type="EMBL" id="BAABAB010000031">
    <property type="protein sequence ID" value="GAA3633102.1"/>
    <property type="molecule type" value="Genomic_DNA"/>
</dbReference>
<reference evidence="10" key="1">
    <citation type="journal article" date="2019" name="Int. J. Syst. Evol. Microbiol.">
        <title>The Global Catalogue of Microorganisms (GCM) 10K type strain sequencing project: providing services to taxonomists for standard genome sequencing and annotation.</title>
        <authorList>
            <consortium name="The Broad Institute Genomics Platform"/>
            <consortium name="The Broad Institute Genome Sequencing Center for Infectious Disease"/>
            <person name="Wu L."/>
            <person name="Ma J."/>
        </authorList>
    </citation>
    <scope>NUCLEOTIDE SEQUENCE [LARGE SCALE GENOMIC DNA]</scope>
    <source>
        <strain evidence="10">JCM 16929</strain>
    </source>
</reference>
<evidence type="ECO:0000313" key="9">
    <source>
        <dbReference type="EMBL" id="GAA3633102.1"/>
    </source>
</evidence>
<dbReference type="PANTHER" id="PTHR43163">
    <property type="entry name" value="DIPEPTIDE TRANSPORT SYSTEM PERMEASE PROTEIN DPPB-RELATED"/>
    <property type="match status" value="1"/>
</dbReference>
<feature type="domain" description="ABC transmembrane type-1" evidence="8">
    <location>
        <begin position="92"/>
        <end position="293"/>
    </location>
</feature>
<organism evidence="9 10">
    <name type="scientific">Microlunatus ginsengisoli</name>
    <dbReference type="NCBI Taxonomy" id="363863"/>
    <lineage>
        <taxon>Bacteria</taxon>
        <taxon>Bacillati</taxon>
        <taxon>Actinomycetota</taxon>
        <taxon>Actinomycetes</taxon>
        <taxon>Propionibacteriales</taxon>
        <taxon>Propionibacteriaceae</taxon>
        <taxon>Microlunatus</taxon>
    </lineage>
</organism>
<evidence type="ECO:0000313" key="10">
    <source>
        <dbReference type="Proteomes" id="UP001501490"/>
    </source>
</evidence>
<keyword evidence="2 7" id="KW-0813">Transport</keyword>
<feature type="transmembrane region" description="Helical" evidence="7">
    <location>
        <begin position="98"/>
        <end position="119"/>
    </location>
</feature>
<sequence length="309" mass="31787">MLHRLIGLAVTLLAASLVVYLSLYLSPGSPEQVLFGSRPPSPEVQEQVRHYLGLDQNVFVRYVDWLGNVLTGDLGTSLITQQPVADRVAPAAEVTLALVAYAGVLVLLLGIGSGLLAALRPGKLDGAVTAGTSVAVALPAFVASSLLISVFAVNLGWFPAYGLGTGVGGWLRGLTLPAISLAIIASGLLARVTRSAARAELASEHVQTATMRGISHGRLIRSHVLRNASAPIATVAGLQVAGLIAGAVVVEQAFGLGGLGGLLISSVQQKDFPVVQAVALIVVVGFVVLNLVADVISAILDPRVRRAVS</sequence>
<evidence type="ECO:0000259" key="8">
    <source>
        <dbReference type="PROSITE" id="PS50928"/>
    </source>
</evidence>
<evidence type="ECO:0000256" key="7">
    <source>
        <dbReference type="RuleBase" id="RU363032"/>
    </source>
</evidence>
<dbReference type="Gene3D" id="1.10.3720.10">
    <property type="entry name" value="MetI-like"/>
    <property type="match status" value="1"/>
</dbReference>
<comment type="similarity">
    <text evidence="7">Belongs to the binding-protein-dependent transport system permease family.</text>
</comment>
<dbReference type="PANTHER" id="PTHR43163:SF6">
    <property type="entry name" value="DIPEPTIDE TRANSPORT SYSTEM PERMEASE PROTEIN DPPB-RELATED"/>
    <property type="match status" value="1"/>
</dbReference>
<accession>A0ABP7AIV9</accession>
<evidence type="ECO:0000256" key="4">
    <source>
        <dbReference type="ARBA" id="ARBA00022692"/>
    </source>
</evidence>
<evidence type="ECO:0000256" key="5">
    <source>
        <dbReference type="ARBA" id="ARBA00022989"/>
    </source>
</evidence>
<name>A0ABP7AIV9_9ACTN</name>
<protein>
    <submittedName>
        <fullName evidence="9">ABC transporter permease</fullName>
    </submittedName>
</protein>
<keyword evidence="5 7" id="KW-1133">Transmembrane helix</keyword>
<evidence type="ECO:0000256" key="2">
    <source>
        <dbReference type="ARBA" id="ARBA00022448"/>
    </source>
</evidence>
<dbReference type="Proteomes" id="UP001501490">
    <property type="component" value="Unassembled WGS sequence"/>
</dbReference>
<feature type="transmembrane region" description="Helical" evidence="7">
    <location>
        <begin position="170"/>
        <end position="190"/>
    </location>
</feature>
<dbReference type="CDD" id="cd06261">
    <property type="entry name" value="TM_PBP2"/>
    <property type="match status" value="1"/>
</dbReference>